<organism evidence="3 4">
    <name type="scientific">Diploscapter pachys</name>
    <dbReference type="NCBI Taxonomy" id="2018661"/>
    <lineage>
        <taxon>Eukaryota</taxon>
        <taxon>Metazoa</taxon>
        <taxon>Ecdysozoa</taxon>
        <taxon>Nematoda</taxon>
        <taxon>Chromadorea</taxon>
        <taxon>Rhabditida</taxon>
        <taxon>Rhabditina</taxon>
        <taxon>Rhabditomorpha</taxon>
        <taxon>Rhabditoidea</taxon>
        <taxon>Rhabditidae</taxon>
        <taxon>Diploscapter</taxon>
    </lineage>
</organism>
<dbReference type="PROSITE" id="PS50102">
    <property type="entry name" value="RRM"/>
    <property type="match status" value="1"/>
</dbReference>
<keyword evidence="4" id="KW-1185">Reference proteome</keyword>
<keyword evidence="1" id="KW-0694">RNA-binding</keyword>
<dbReference type="Pfam" id="PF13087">
    <property type="entry name" value="AAA_12"/>
    <property type="match status" value="1"/>
</dbReference>
<dbReference type="Gene3D" id="3.40.50.300">
    <property type="entry name" value="P-loop containing nucleotide triphosphate hydrolases"/>
    <property type="match status" value="1"/>
</dbReference>
<dbReference type="SUPFAM" id="SSF52540">
    <property type="entry name" value="P-loop containing nucleoside triphosphate hydrolases"/>
    <property type="match status" value="1"/>
</dbReference>
<dbReference type="PANTHER" id="PTHR10887">
    <property type="entry name" value="DNA2/NAM7 HELICASE FAMILY"/>
    <property type="match status" value="1"/>
</dbReference>
<evidence type="ECO:0000256" key="1">
    <source>
        <dbReference type="PROSITE-ProRule" id="PRU00176"/>
    </source>
</evidence>
<comment type="caution">
    <text evidence="3">The sequence shown here is derived from an EMBL/GenBank/DDBJ whole genome shotgun (WGS) entry which is preliminary data.</text>
</comment>
<dbReference type="InterPro" id="IPR027417">
    <property type="entry name" value="P-loop_NTPase"/>
</dbReference>
<evidence type="ECO:0000259" key="2">
    <source>
        <dbReference type="PROSITE" id="PS50102"/>
    </source>
</evidence>
<proteinExistence type="predicted"/>
<feature type="domain" description="RRM" evidence="2">
    <location>
        <begin position="6"/>
        <end position="84"/>
    </location>
</feature>
<dbReference type="InterPro" id="IPR041677">
    <property type="entry name" value="DNA2/NAM7_AAA_11"/>
</dbReference>
<dbReference type="AlphaFoldDB" id="A0A2A2LNV1"/>
<evidence type="ECO:0000313" key="4">
    <source>
        <dbReference type="Proteomes" id="UP000218231"/>
    </source>
</evidence>
<dbReference type="Pfam" id="PF00076">
    <property type="entry name" value="RRM_1"/>
    <property type="match status" value="1"/>
</dbReference>
<dbReference type="GO" id="GO:0004386">
    <property type="term" value="F:helicase activity"/>
    <property type="evidence" value="ECO:0007669"/>
    <property type="project" value="InterPro"/>
</dbReference>
<dbReference type="GO" id="GO:0003723">
    <property type="term" value="F:RNA binding"/>
    <property type="evidence" value="ECO:0007669"/>
    <property type="project" value="UniProtKB-UniRule"/>
</dbReference>
<dbReference type="OrthoDB" id="2285229at2759"/>
<dbReference type="EMBL" id="LIAE01006555">
    <property type="protein sequence ID" value="PAV87667.1"/>
    <property type="molecule type" value="Genomic_DNA"/>
</dbReference>
<gene>
    <name evidence="3" type="ORF">WR25_15429</name>
</gene>
<dbReference type="Proteomes" id="UP000218231">
    <property type="component" value="Unassembled WGS sequence"/>
</dbReference>
<dbReference type="SMART" id="SM00360">
    <property type="entry name" value="RRM"/>
    <property type="match status" value="1"/>
</dbReference>
<dbReference type="PANTHER" id="PTHR10887:SF495">
    <property type="entry name" value="HELICASE SENATAXIN ISOFORM X1-RELATED"/>
    <property type="match status" value="1"/>
</dbReference>
<name>A0A2A2LNV1_9BILA</name>
<accession>A0A2A2LNV1</accession>
<dbReference type="Pfam" id="PF13086">
    <property type="entry name" value="AAA_11"/>
    <property type="match status" value="1"/>
</dbReference>
<reference evidence="3 4" key="1">
    <citation type="journal article" date="2017" name="Curr. Biol.">
        <title>Genome architecture and evolution of a unichromosomal asexual nematode.</title>
        <authorList>
            <person name="Fradin H."/>
            <person name="Zegar C."/>
            <person name="Gutwein M."/>
            <person name="Lucas J."/>
            <person name="Kovtun M."/>
            <person name="Corcoran D."/>
            <person name="Baugh L.R."/>
            <person name="Kiontke K."/>
            <person name="Gunsalus K."/>
            <person name="Fitch D.H."/>
            <person name="Piano F."/>
        </authorList>
    </citation>
    <scope>NUCLEOTIDE SEQUENCE [LARGE SCALE GENOMIC DNA]</scope>
    <source>
        <strain evidence="3">PF1309</strain>
    </source>
</reference>
<dbReference type="SUPFAM" id="SSF54928">
    <property type="entry name" value="RNA-binding domain, RBD"/>
    <property type="match status" value="1"/>
</dbReference>
<dbReference type="EMBL" id="LIAE01006555">
    <property type="protein sequence ID" value="PAV87666.1"/>
    <property type="molecule type" value="Genomic_DNA"/>
</dbReference>
<evidence type="ECO:0000313" key="3">
    <source>
        <dbReference type="EMBL" id="PAV87667.1"/>
    </source>
</evidence>
<dbReference type="Gene3D" id="3.30.70.330">
    <property type="match status" value="1"/>
</dbReference>
<dbReference type="InterPro" id="IPR000504">
    <property type="entry name" value="RRM_dom"/>
</dbReference>
<protein>
    <recommendedName>
        <fullName evidence="2">RRM domain-containing protein</fullName>
    </recommendedName>
</protein>
<dbReference type="InterPro" id="IPR012677">
    <property type="entry name" value="Nucleotide-bd_a/b_plait_sf"/>
</dbReference>
<dbReference type="InterPro" id="IPR045055">
    <property type="entry name" value="DNA2/NAM7-like"/>
</dbReference>
<dbReference type="InterPro" id="IPR041679">
    <property type="entry name" value="DNA2/NAM7-like_C"/>
</dbReference>
<dbReference type="STRING" id="2018661.A0A2A2LNV1"/>
<sequence length="596" mass="67474">MSEEMRVVRIKDVKKSDSEEIFRKFFSETFGPVSEVILIRDHQNNKPKGTGTIVFEAHGDAERVLASPQHFIDGKMRRVERCVKQDQQNTDKRAPAKSVHLKPLKARFDSAMEFSETIHAMCNAERSAQERQAQSLTSFLADFVPFRSENGDYRVKFSLPTTLESGDVKLSNVKIGNGELVRFTINKEKPNEWSRIGMVTSTPDAKSDDYVATLNRTGKEEIPHAEPSAIHLEVLYNPITFKRQSEALKAFARFDHSPSVENNVLTKALIGHPIDLESLKTLGANETWNRQYRSEDTILDGYSLDSQSVWEDYRLDRGLHYTQQDRQPPIQGRILLGTSQMKCFVIEQSGAQLTQSASSPPTTPLLQQFLVCSVVAVPIHSSPHRSFSSCETTVTWIQILMNARVAITTCQSSAMKIFNQLKPSHIIIDEAAQACLPEGIIPIMNGAKKVALFGDHHQLPPLILQKMLASTSIMERMIDNGAPTIMLLTQHRMHSTIAEFPSKAIYDGQLRNQVDEEPEVECLDPYDCFELDHDFWENFFNCKHPTQLINNTWHWLIKELKDRSSEPLTLYKLNTGHSPIKGKKGLFTKSPQHSTT</sequence>
<dbReference type="InterPro" id="IPR035979">
    <property type="entry name" value="RBD_domain_sf"/>
</dbReference>